<evidence type="ECO:0008006" key="4">
    <source>
        <dbReference type="Google" id="ProtNLM"/>
    </source>
</evidence>
<protein>
    <recommendedName>
        <fullName evidence="4">PorV/PorQ family protein</fullName>
    </recommendedName>
</protein>
<evidence type="ECO:0000313" key="3">
    <source>
        <dbReference type="Proteomes" id="UP000178606"/>
    </source>
</evidence>
<evidence type="ECO:0000256" key="1">
    <source>
        <dbReference type="ARBA" id="ARBA00005846"/>
    </source>
</evidence>
<organism evidence="2 3">
    <name type="scientific">Handelsmanbacteria sp. (strain RIFCSPLOWO2_12_FULL_64_10)</name>
    <dbReference type="NCBI Taxonomy" id="1817868"/>
    <lineage>
        <taxon>Bacteria</taxon>
        <taxon>Candidatus Handelsmaniibacteriota</taxon>
    </lineage>
</organism>
<dbReference type="Pfam" id="PF03687">
    <property type="entry name" value="UPF0164"/>
    <property type="match status" value="1"/>
</dbReference>
<sequence length="310" mass="33762">MIAWAIPAEASSGFKRVGLTGFAFLKVAQGARPAGMGDAFSAVADDINAVYWNPAGLTQIERFQYTLSYNRWIVDSKFYSGAVAFRWGRAALGFTVVTFAPEEVEETTIFKPNGTGVKLNLGDVAVGGLYALKMTDKLSFGAHFRYIQETLHEDPVKTTAFDVGSLFHTGFHTVRVGMSLKNFGRDIRTRASAAAVGQTIVTFTMPLVFNIAAAMEVYGKTEDPTHVTVALENLFAIDANERYHLGTEIWLGGIVALRAGYKFRYDEEGFSGGGGLKYTMKGKTINVDFSYTDFGSRLTAPLRLSVGGSF</sequence>
<dbReference type="EMBL" id="MFKF01000285">
    <property type="protein sequence ID" value="OGG46776.1"/>
    <property type="molecule type" value="Genomic_DNA"/>
</dbReference>
<proteinExistence type="inferred from homology"/>
<reference evidence="2 3" key="1">
    <citation type="journal article" date="2016" name="Nat. Commun.">
        <title>Thousands of microbial genomes shed light on interconnected biogeochemical processes in an aquifer system.</title>
        <authorList>
            <person name="Anantharaman K."/>
            <person name="Brown C.T."/>
            <person name="Hug L.A."/>
            <person name="Sharon I."/>
            <person name="Castelle C.J."/>
            <person name="Probst A.J."/>
            <person name="Thomas B.C."/>
            <person name="Singh A."/>
            <person name="Wilkins M.J."/>
            <person name="Karaoz U."/>
            <person name="Brodie E.L."/>
            <person name="Williams K.H."/>
            <person name="Hubbard S.S."/>
            <person name="Banfield J.F."/>
        </authorList>
    </citation>
    <scope>NUCLEOTIDE SEQUENCE [LARGE SCALE GENOMIC DNA]</scope>
    <source>
        <strain evidence="3">RIFCSPLOWO2_12_FULL_64_10</strain>
    </source>
</reference>
<dbReference type="Gene3D" id="2.40.160.60">
    <property type="entry name" value="Outer membrane protein transport protein (OMPP1/FadL/TodX)"/>
    <property type="match status" value="1"/>
</dbReference>
<evidence type="ECO:0000313" key="2">
    <source>
        <dbReference type="EMBL" id="OGG46776.1"/>
    </source>
</evidence>
<dbReference type="SUPFAM" id="SSF56935">
    <property type="entry name" value="Porins"/>
    <property type="match status" value="1"/>
</dbReference>
<dbReference type="InterPro" id="IPR005362">
    <property type="entry name" value="UPF0164"/>
</dbReference>
<name>A0A1F6CC49_HANXR</name>
<comment type="caution">
    <text evidence="2">The sequence shown here is derived from an EMBL/GenBank/DDBJ whole genome shotgun (WGS) entry which is preliminary data.</text>
</comment>
<comment type="similarity">
    <text evidence="1">Belongs to the UPF0164 family.</text>
</comment>
<dbReference type="AlphaFoldDB" id="A0A1F6CC49"/>
<gene>
    <name evidence="2" type="ORF">A3F84_12495</name>
</gene>
<accession>A0A1F6CC49</accession>
<dbReference type="NCBIfam" id="NF033709">
    <property type="entry name" value="PorV_fam"/>
    <property type="match status" value="1"/>
</dbReference>
<dbReference type="Proteomes" id="UP000178606">
    <property type="component" value="Unassembled WGS sequence"/>
</dbReference>